<evidence type="ECO:0000256" key="5">
    <source>
        <dbReference type="ARBA" id="ARBA00022989"/>
    </source>
</evidence>
<dbReference type="GO" id="GO:0005886">
    <property type="term" value="C:plasma membrane"/>
    <property type="evidence" value="ECO:0007669"/>
    <property type="project" value="UniProtKB-SubCell"/>
</dbReference>
<keyword evidence="4 7" id="KW-0812">Transmembrane</keyword>
<dbReference type="PROSITE" id="PS50928">
    <property type="entry name" value="ABC_TM1"/>
    <property type="match status" value="1"/>
</dbReference>
<keyword evidence="3" id="KW-1003">Cell membrane</keyword>
<dbReference type="PANTHER" id="PTHR43163">
    <property type="entry name" value="DIPEPTIDE TRANSPORT SYSTEM PERMEASE PROTEIN DPPB-RELATED"/>
    <property type="match status" value="1"/>
</dbReference>
<feature type="transmembrane region" description="Helical" evidence="7">
    <location>
        <begin position="172"/>
        <end position="192"/>
    </location>
</feature>
<evidence type="ECO:0000313" key="10">
    <source>
        <dbReference type="Proteomes" id="UP000237752"/>
    </source>
</evidence>
<dbReference type="PANTHER" id="PTHR43163:SF6">
    <property type="entry name" value="DIPEPTIDE TRANSPORT SYSTEM PERMEASE PROTEIN DPPB-RELATED"/>
    <property type="match status" value="1"/>
</dbReference>
<dbReference type="Pfam" id="PF00528">
    <property type="entry name" value="BPD_transp_1"/>
    <property type="match status" value="1"/>
</dbReference>
<dbReference type="SUPFAM" id="SSF161098">
    <property type="entry name" value="MetI-like"/>
    <property type="match status" value="1"/>
</dbReference>
<proteinExistence type="inferred from homology"/>
<evidence type="ECO:0000259" key="8">
    <source>
        <dbReference type="PROSITE" id="PS50928"/>
    </source>
</evidence>
<dbReference type="InterPro" id="IPR000515">
    <property type="entry name" value="MetI-like"/>
</dbReference>
<feature type="transmembrane region" description="Helical" evidence="7">
    <location>
        <begin position="277"/>
        <end position="303"/>
    </location>
</feature>
<dbReference type="CDD" id="cd06261">
    <property type="entry name" value="TM_PBP2"/>
    <property type="match status" value="1"/>
</dbReference>
<keyword evidence="6 7" id="KW-0472">Membrane</keyword>
<dbReference type="EMBL" id="PVUE01000016">
    <property type="protein sequence ID" value="PRZ40489.1"/>
    <property type="molecule type" value="Genomic_DNA"/>
</dbReference>
<dbReference type="Proteomes" id="UP000237752">
    <property type="component" value="Unassembled WGS sequence"/>
</dbReference>
<sequence>MLVALSKRVGIALATLLVASIIVWCLLLLAPGDPATGILHARGILEPDPAQIAAMRVELGLNGNPVVRYLDWLWAAVHGDFGLSWKSGRPVMEEFATRLPATLRLATVAMCMAIAMAVVMGTIAAAAPRRWPDSVVRVVSLAMVIVPGFLVGLFVLNILVLKLDLGVIISDGSWRTVGWPALTLALGSAGYWTRVLRASILEARSAPYMEVCRARGASPVRQLLVHAVPNAIAPFLTIVGLGAAAVLGGAPIIESVYTWPGIGAFTVQAINARNVPVVVAFTMIAVTVYVVASLLIDLLLAMIDPRLRHGNFRRRRTTTATVTDSGTTTAADINRSAEASV</sequence>
<dbReference type="InterPro" id="IPR035906">
    <property type="entry name" value="MetI-like_sf"/>
</dbReference>
<feature type="transmembrane region" description="Helical" evidence="7">
    <location>
        <begin position="9"/>
        <end position="30"/>
    </location>
</feature>
<feature type="transmembrane region" description="Helical" evidence="7">
    <location>
        <begin position="105"/>
        <end position="126"/>
    </location>
</feature>
<evidence type="ECO:0000256" key="2">
    <source>
        <dbReference type="ARBA" id="ARBA00022448"/>
    </source>
</evidence>
<evidence type="ECO:0000256" key="3">
    <source>
        <dbReference type="ARBA" id="ARBA00022475"/>
    </source>
</evidence>
<gene>
    <name evidence="9" type="ORF">CLV47_11621</name>
</gene>
<evidence type="ECO:0000256" key="7">
    <source>
        <dbReference type="RuleBase" id="RU363032"/>
    </source>
</evidence>
<keyword evidence="2 7" id="KW-0813">Transport</keyword>
<comment type="subcellular location">
    <subcellularLocation>
        <location evidence="1 7">Cell membrane</location>
        <topology evidence="1 7">Multi-pass membrane protein</topology>
    </subcellularLocation>
</comment>
<evidence type="ECO:0000313" key="9">
    <source>
        <dbReference type="EMBL" id="PRZ40489.1"/>
    </source>
</evidence>
<keyword evidence="5 7" id="KW-1133">Transmembrane helix</keyword>
<feature type="transmembrane region" description="Helical" evidence="7">
    <location>
        <begin position="231"/>
        <end position="257"/>
    </location>
</feature>
<evidence type="ECO:0000256" key="4">
    <source>
        <dbReference type="ARBA" id="ARBA00022692"/>
    </source>
</evidence>
<feature type="domain" description="ABC transmembrane type-1" evidence="8">
    <location>
        <begin position="99"/>
        <end position="300"/>
    </location>
</feature>
<dbReference type="RefSeq" id="WP_202862642.1">
    <property type="nucleotide sequence ID" value="NZ_PVUE01000016.1"/>
</dbReference>
<organism evidence="9 10">
    <name type="scientific">Antricoccus suffuscus</name>
    <dbReference type="NCBI Taxonomy" id="1629062"/>
    <lineage>
        <taxon>Bacteria</taxon>
        <taxon>Bacillati</taxon>
        <taxon>Actinomycetota</taxon>
        <taxon>Actinomycetes</taxon>
        <taxon>Geodermatophilales</taxon>
        <taxon>Antricoccaceae</taxon>
        <taxon>Antricoccus</taxon>
    </lineage>
</organism>
<dbReference type="GO" id="GO:0055085">
    <property type="term" value="P:transmembrane transport"/>
    <property type="evidence" value="ECO:0007669"/>
    <property type="project" value="InterPro"/>
</dbReference>
<protein>
    <submittedName>
        <fullName evidence="9">Peptide/nickel transport system permease protein/nickel transport system permease protein</fullName>
    </submittedName>
</protein>
<comment type="caution">
    <text evidence="9">The sequence shown here is derived from an EMBL/GenBank/DDBJ whole genome shotgun (WGS) entry which is preliminary data.</text>
</comment>
<dbReference type="Gene3D" id="1.10.3720.10">
    <property type="entry name" value="MetI-like"/>
    <property type="match status" value="1"/>
</dbReference>
<dbReference type="AlphaFoldDB" id="A0A2T0ZVW3"/>
<keyword evidence="10" id="KW-1185">Reference proteome</keyword>
<accession>A0A2T0ZVW3</accession>
<comment type="similarity">
    <text evidence="7">Belongs to the binding-protein-dependent transport system permease family.</text>
</comment>
<reference evidence="9 10" key="1">
    <citation type="submission" date="2018-03" db="EMBL/GenBank/DDBJ databases">
        <title>Genomic Encyclopedia of Archaeal and Bacterial Type Strains, Phase II (KMG-II): from individual species to whole genera.</title>
        <authorList>
            <person name="Goeker M."/>
        </authorList>
    </citation>
    <scope>NUCLEOTIDE SEQUENCE [LARGE SCALE GENOMIC DNA]</scope>
    <source>
        <strain evidence="9 10">DSM 100065</strain>
    </source>
</reference>
<dbReference type="InterPro" id="IPR045621">
    <property type="entry name" value="BPD_transp_1_N"/>
</dbReference>
<evidence type="ECO:0000256" key="1">
    <source>
        <dbReference type="ARBA" id="ARBA00004651"/>
    </source>
</evidence>
<dbReference type="Pfam" id="PF19300">
    <property type="entry name" value="BPD_transp_1_N"/>
    <property type="match status" value="1"/>
</dbReference>
<feature type="transmembrane region" description="Helical" evidence="7">
    <location>
        <begin position="138"/>
        <end position="160"/>
    </location>
</feature>
<evidence type="ECO:0000256" key="6">
    <source>
        <dbReference type="ARBA" id="ARBA00023136"/>
    </source>
</evidence>
<name>A0A2T0ZVW3_9ACTN</name>